<dbReference type="AlphaFoldDB" id="Q10W54"/>
<proteinExistence type="predicted"/>
<dbReference type="KEGG" id="ter:Tery_4540"/>
<dbReference type="EMBL" id="CP000393">
    <property type="protein sequence ID" value="ABG53520.1"/>
    <property type="molecule type" value="Genomic_DNA"/>
</dbReference>
<gene>
    <name evidence="1" type="ordered locus">Tery_4540</name>
</gene>
<name>Q10W54_TRIEI</name>
<reference evidence="1" key="1">
    <citation type="submission" date="2006-06" db="EMBL/GenBank/DDBJ databases">
        <title>Complete sequence of Trichodesmium erythraeum IMS101.</title>
        <authorList>
            <consortium name="US DOE Joint Genome Institute"/>
            <person name="Copeland A."/>
            <person name="Lucas S."/>
            <person name="Lapidus A."/>
            <person name="Barry K."/>
            <person name="Detter J.C."/>
            <person name="Glavina del Rio T."/>
            <person name="Hammon N."/>
            <person name="Israni S."/>
            <person name="Dalin E."/>
            <person name="Tice H."/>
            <person name="Pitluck S."/>
            <person name="Kiss H."/>
            <person name="Munk A.C."/>
            <person name="Brettin T."/>
            <person name="Bruce D."/>
            <person name="Han C."/>
            <person name="Tapia R."/>
            <person name="Gilna P."/>
            <person name="Schmutz J."/>
            <person name="Larimer F."/>
            <person name="Land M."/>
            <person name="Hauser L."/>
            <person name="Kyrpides N."/>
            <person name="Kim E."/>
            <person name="Richardson P."/>
        </authorList>
    </citation>
    <scope>NUCLEOTIDE SEQUENCE [LARGE SCALE GENOMIC DNA]</scope>
    <source>
        <strain evidence="1">IMS101</strain>
    </source>
</reference>
<dbReference type="RefSeq" id="WP_011613842.1">
    <property type="nucleotide sequence ID" value="NC_008312.1"/>
</dbReference>
<dbReference type="OrthoDB" id="427348at2"/>
<dbReference type="STRING" id="203124.Tery_4540"/>
<accession>Q10W54</accession>
<organism evidence="1">
    <name type="scientific">Trichodesmium erythraeum (strain IMS101)</name>
    <dbReference type="NCBI Taxonomy" id="203124"/>
    <lineage>
        <taxon>Bacteria</taxon>
        <taxon>Bacillati</taxon>
        <taxon>Cyanobacteriota</taxon>
        <taxon>Cyanophyceae</taxon>
        <taxon>Oscillatoriophycideae</taxon>
        <taxon>Oscillatoriales</taxon>
        <taxon>Microcoleaceae</taxon>
        <taxon>Trichodesmium</taxon>
    </lineage>
</organism>
<evidence type="ECO:0000313" key="1">
    <source>
        <dbReference type="EMBL" id="ABG53520.1"/>
    </source>
</evidence>
<protein>
    <submittedName>
        <fullName evidence="1">Uncharacterized protein</fullName>
    </submittedName>
</protein>
<dbReference type="eggNOG" id="ENOG5032ZI3">
    <property type="taxonomic scope" value="Bacteria"/>
</dbReference>
<sequence>MTTHFINAEIDLQESPGKLNQEIEKELEKFGIPLRWAVTKVDTEKQKANVEAVVLEKINLKTNSQ</sequence>
<dbReference type="HOGENOM" id="CLU_208303_0_0_3"/>